<evidence type="ECO:0000256" key="8">
    <source>
        <dbReference type="ARBA" id="ARBA00022833"/>
    </source>
</evidence>
<evidence type="ECO:0000256" key="1">
    <source>
        <dbReference type="ARBA" id="ARBA00004123"/>
    </source>
</evidence>
<dbReference type="FunFam" id="3.30.40.10:FF:000464">
    <property type="entry name" value="Histone-lysine N-methyltransferase"/>
    <property type="match status" value="1"/>
</dbReference>
<evidence type="ECO:0000313" key="20">
    <source>
        <dbReference type="Proteomes" id="UP001085076"/>
    </source>
</evidence>
<dbReference type="PANTHER" id="PTHR13793:SF132">
    <property type="entry name" value="HISTONE-LYSINE N-METHYLTRANSFERASE ATX5"/>
    <property type="match status" value="1"/>
</dbReference>
<comment type="catalytic activity">
    <reaction evidence="11">
        <text>L-lysyl-[histone] + S-adenosyl-L-methionine = N(6)-methyl-L-lysyl-[histone] + S-adenosyl-L-homocysteine + H(+)</text>
        <dbReference type="Rhea" id="RHEA:10024"/>
        <dbReference type="Rhea" id="RHEA-COMP:9845"/>
        <dbReference type="Rhea" id="RHEA-COMP:9846"/>
        <dbReference type="ChEBI" id="CHEBI:15378"/>
        <dbReference type="ChEBI" id="CHEBI:29969"/>
        <dbReference type="ChEBI" id="CHEBI:57856"/>
        <dbReference type="ChEBI" id="CHEBI:59789"/>
        <dbReference type="ChEBI" id="CHEBI:61929"/>
    </reaction>
</comment>
<feature type="domain" description="PHD-type" evidence="18">
    <location>
        <begin position="583"/>
        <end position="697"/>
    </location>
</feature>
<dbReference type="SMART" id="SM00317">
    <property type="entry name" value="SET"/>
    <property type="match status" value="1"/>
</dbReference>
<keyword evidence="20" id="KW-1185">Reference proteome</keyword>
<dbReference type="Gene3D" id="2.30.30.140">
    <property type="match status" value="1"/>
</dbReference>
<dbReference type="EMBL" id="JAGGNH010000001">
    <property type="protein sequence ID" value="KAJ0986183.1"/>
    <property type="molecule type" value="Genomic_DNA"/>
</dbReference>
<dbReference type="Gene3D" id="3.10.390.10">
    <property type="entry name" value="SAND domain-like"/>
    <property type="match status" value="1"/>
</dbReference>
<dbReference type="InterPro" id="IPR001214">
    <property type="entry name" value="SET_dom"/>
</dbReference>
<evidence type="ECO:0000259" key="17">
    <source>
        <dbReference type="PROSITE" id="PS50868"/>
    </source>
</evidence>
<reference evidence="19" key="2">
    <citation type="journal article" date="2022" name="Hortic Res">
        <title>The genome of Dioscorea zingiberensis sheds light on the biosynthesis, origin and evolution of the medicinally important diosgenin saponins.</title>
        <authorList>
            <person name="Li Y."/>
            <person name="Tan C."/>
            <person name="Li Z."/>
            <person name="Guo J."/>
            <person name="Li S."/>
            <person name="Chen X."/>
            <person name="Wang C."/>
            <person name="Dai X."/>
            <person name="Yang H."/>
            <person name="Song W."/>
            <person name="Hou L."/>
            <person name="Xu J."/>
            <person name="Tong Z."/>
            <person name="Xu A."/>
            <person name="Yuan X."/>
            <person name="Wang W."/>
            <person name="Yang Q."/>
            <person name="Chen L."/>
            <person name="Sun Z."/>
            <person name="Wang K."/>
            <person name="Pan B."/>
            <person name="Chen J."/>
            <person name="Bao Y."/>
            <person name="Liu F."/>
            <person name="Qi X."/>
            <person name="Gang D.R."/>
            <person name="Wen J."/>
            <person name="Li J."/>
        </authorList>
    </citation>
    <scope>NUCLEOTIDE SEQUENCE</scope>
    <source>
        <strain evidence="19">Dzin_1.0</strain>
    </source>
</reference>
<name>A0A9D5D8L0_9LILI</name>
<evidence type="ECO:0000256" key="5">
    <source>
        <dbReference type="ARBA" id="ARBA00022723"/>
    </source>
</evidence>
<dbReference type="InterPro" id="IPR003616">
    <property type="entry name" value="Post-SET_dom"/>
</dbReference>
<evidence type="ECO:0000256" key="6">
    <source>
        <dbReference type="ARBA" id="ARBA00022737"/>
    </source>
</evidence>
<organism evidence="19 20">
    <name type="scientific">Dioscorea zingiberensis</name>
    <dbReference type="NCBI Taxonomy" id="325984"/>
    <lineage>
        <taxon>Eukaryota</taxon>
        <taxon>Viridiplantae</taxon>
        <taxon>Streptophyta</taxon>
        <taxon>Embryophyta</taxon>
        <taxon>Tracheophyta</taxon>
        <taxon>Spermatophyta</taxon>
        <taxon>Magnoliopsida</taxon>
        <taxon>Liliopsida</taxon>
        <taxon>Dioscoreales</taxon>
        <taxon>Dioscoreaceae</taxon>
        <taxon>Dioscorea</taxon>
    </lineage>
</organism>
<keyword evidence="3" id="KW-0808">Transferase</keyword>
<dbReference type="InterPro" id="IPR046341">
    <property type="entry name" value="SET_dom_sf"/>
</dbReference>
<dbReference type="Pfam" id="PF13832">
    <property type="entry name" value="zf-HC5HC2H_2"/>
    <property type="match status" value="1"/>
</dbReference>
<evidence type="ECO:0000256" key="7">
    <source>
        <dbReference type="ARBA" id="ARBA00022771"/>
    </source>
</evidence>
<feature type="domain" description="SET" evidence="16">
    <location>
        <begin position="816"/>
        <end position="935"/>
    </location>
</feature>
<keyword evidence="7 13" id="KW-0863">Zinc-finger</keyword>
<dbReference type="GO" id="GO:0008168">
    <property type="term" value="F:methyltransferase activity"/>
    <property type="evidence" value="ECO:0007669"/>
    <property type="project" value="UniProtKB-KW"/>
</dbReference>
<accession>A0A9D5D8L0</accession>
<evidence type="ECO:0000256" key="13">
    <source>
        <dbReference type="PROSITE-ProRule" id="PRU00146"/>
    </source>
</evidence>
<dbReference type="FunFam" id="2.170.270.10:FF:000058">
    <property type="entry name" value="Histone-lysine N-methyltransferase"/>
    <property type="match status" value="1"/>
</dbReference>
<feature type="domain" description="PHD-type" evidence="15">
    <location>
        <begin position="529"/>
        <end position="580"/>
    </location>
</feature>
<dbReference type="Pfam" id="PF13831">
    <property type="entry name" value="PHD_2"/>
    <property type="match status" value="1"/>
</dbReference>
<dbReference type="OrthoDB" id="308383at2759"/>
<dbReference type="Pfam" id="PF00856">
    <property type="entry name" value="SET"/>
    <property type="match status" value="1"/>
</dbReference>
<dbReference type="SMART" id="SM00249">
    <property type="entry name" value="PHD"/>
    <property type="match status" value="2"/>
</dbReference>
<dbReference type="InterPro" id="IPR011011">
    <property type="entry name" value="Znf_FYVE_PHD"/>
</dbReference>
<keyword evidence="2" id="KW-0489">Methyltransferase</keyword>
<dbReference type="GO" id="GO:0008270">
    <property type="term" value="F:zinc ion binding"/>
    <property type="evidence" value="ECO:0007669"/>
    <property type="project" value="UniProtKB-KW"/>
</dbReference>
<dbReference type="PROSITE" id="PS50016">
    <property type="entry name" value="ZF_PHD_2"/>
    <property type="match status" value="1"/>
</dbReference>
<dbReference type="SUPFAM" id="SSF82199">
    <property type="entry name" value="SET domain"/>
    <property type="match status" value="1"/>
</dbReference>
<evidence type="ECO:0008006" key="21">
    <source>
        <dbReference type="Google" id="ProtNLM"/>
    </source>
</evidence>
<evidence type="ECO:0000256" key="10">
    <source>
        <dbReference type="ARBA" id="ARBA00023242"/>
    </source>
</evidence>
<evidence type="ECO:0000256" key="11">
    <source>
        <dbReference type="ARBA" id="ARBA00052314"/>
    </source>
</evidence>
<dbReference type="PANTHER" id="PTHR13793">
    <property type="entry name" value="PHD FINGER PROTEINS"/>
    <property type="match status" value="1"/>
</dbReference>
<dbReference type="InterPro" id="IPR019786">
    <property type="entry name" value="Zinc_finger_PHD-type_CS"/>
</dbReference>
<dbReference type="InterPro" id="IPR034732">
    <property type="entry name" value="EPHD"/>
</dbReference>
<protein>
    <recommendedName>
        <fullName evidence="21">Histone-lysine N-methyltransferase ATX4</fullName>
    </recommendedName>
</protein>
<dbReference type="GO" id="GO:0006325">
    <property type="term" value="P:chromatin organization"/>
    <property type="evidence" value="ECO:0007669"/>
    <property type="project" value="UniProtKB-KW"/>
</dbReference>
<keyword evidence="5" id="KW-0479">Metal-binding</keyword>
<dbReference type="CDD" id="cd15495">
    <property type="entry name" value="PHD_ATX3_4_5_like"/>
    <property type="match status" value="1"/>
</dbReference>
<dbReference type="PROSITE" id="PS50868">
    <property type="entry name" value="POST_SET"/>
    <property type="match status" value="1"/>
</dbReference>
<evidence type="ECO:0000256" key="12">
    <source>
        <dbReference type="ARBA" id="ARBA00054897"/>
    </source>
</evidence>
<dbReference type="GO" id="GO:0006357">
    <property type="term" value="P:regulation of transcription by RNA polymerase II"/>
    <property type="evidence" value="ECO:0007669"/>
    <property type="project" value="TreeGrafter"/>
</dbReference>
<evidence type="ECO:0000256" key="4">
    <source>
        <dbReference type="ARBA" id="ARBA00022691"/>
    </source>
</evidence>
<dbReference type="AlphaFoldDB" id="A0A9D5D8L0"/>
<keyword evidence="4" id="KW-0949">S-adenosyl-L-methionine</keyword>
<evidence type="ECO:0000259" key="16">
    <source>
        <dbReference type="PROSITE" id="PS50280"/>
    </source>
</evidence>
<dbReference type="Gene3D" id="3.30.40.10">
    <property type="entry name" value="Zinc/RING finger domain, C3HC4 (zinc finger)"/>
    <property type="match status" value="2"/>
</dbReference>
<comment type="subcellular location">
    <subcellularLocation>
        <location evidence="1">Nucleus</location>
    </subcellularLocation>
</comment>
<comment type="caution">
    <text evidence="19">The sequence shown here is derived from an EMBL/GenBank/DDBJ whole genome shotgun (WGS) entry which is preliminary data.</text>
</comment>
<dbReference type="CDD" id="cd10518">
    <property type="entry name" value="SET_SETD1-like"/>
    <property type="match status" value="1"/>
</dbReference>
<dbReference type="InterPro" id="IPR000313">
    <property type="entry name" value="PWWP_dom"/>
</dbReference>
<evidence type="ECO:0000259" key="15">
    <source>
        <dbReference type="PROSITE" id="PS50016"/>
    </source>
</evidence>
<evidence type="ECO:0000313" key="19">
    <source>
        <dbReference type="EMBL" id="KAJ0986183.1"/>
    </source>
</evidence>
<dbReference type="InterPro" id="IPR042011">
    <property type="entry name" value="ATX3/4/5_PHD"/>
</dbReference>
<comment type="function">
    <text evidence="12">Histone methyltransferase.</text>
</comment>
<dbReference type="InterPro" id="IPR050701">
    <property type="entry name" value="Histone_Mod_Regulator"/>
</dbReference>
<keyword evidence="9" id="KW-0156">Chromatin regulator</keyword>
<evidence type="ECO:0000256" key="2">
    <source>
        <dbReference type="ARBA" id="ARBA00022603"/>
    </source>
</evidence>
<dbReference type="GO" id="GO:0032259">
    <property type="term" value="P:methylation"/>
    <property type="evidence" value="ECO:0007669"/>
    <property type="project" value="UniProtKB-KW"/>
</dbReference>
<dbReference type="SUPFAM" id="SSF57903">
    <property type="entry name" value="FYVE/PHD zinc finger"/>
    <property type="match status" value="1"/>
</dbReference>
<dbReference type="InterPro" id="IPR019787">
    <property type="entry name" value="Znf_PHD-finger"/>
</dbReference>
<dbReference type="InterPro" id="IPR010919">
    <property type="entry name" value="SAND-like_dom_sf"/>
</dbReference>
<dbReference type="SUPFAM" id="SSF63748">
    <property type="entry name" value="Tudor/PWWP/MBT"/>
    <property type="match status" value="1"/>
</dbReference>
<feature type="domain" description="Post-SET" evidence="17">
    <location>
        <begin position="944"/>
        <end position="960"/>
    </location>
</feature>
<dbReference type="Gene3D" id="2.170.270.10">
    <property type="entry name" value="SET domain"/>
    <property type="match status" value="1"/>
</dbReference>
<dbReference type="PROSITE" id="PS01359">
    <property type="entry name" value="ZF_PHD_1"/>
    <property type="match status" value="1"/>
</dbReference>
<dbReference type="PROSITE" id="PS50280">
    <property type="entry name" value="SET"/>
    <property type="match status" value="1"/>
</dbReference>
<dbReference type="InterPro" id="IPR013083">
    <property type="entry name" value="Znf_RING/FYVE/PHD"/>
</dbReference>
<gene>
    <name evidence="19" type="ORF">J5N97_004539</name>
</gene>
<evidence type="ECO:0000259" key="18">
    <source>
        <dbReference type="PROSITE" id="PS51805"/>
    </source>
</evidence>
<dbReference type="GO" id="GO:0048188">
    <property type="term" value="C:Set1C/COMPASS complex"/>
    <property type="evidence" value="ECO:0007669"/>
    <property type="project" value="UniProtKB-ARBA"/>
</dbReference>
<evidence type="ECO:0000256" key="3">
    <source>
        <dbReference type="ARBA" id="ARBA00022679"/>
    </source>
</evidence>
<dbReference type="Proteomes" id="UP001085076">
    <property type="component" value="Miscellaneous, Linkage group lg01"/>
</dbReference>
<keyword evidence="6" id="KW-0677">Repeat</keyword>
<dbReference type="PROSITE" id="PS51566">
    <property type="entry name" value="SAM_MT43_TRX_MLL"/>
    <property type="match status" value="1"/>
</dbReference>
<evidence type="ECO:0000256" key="9">
    <source>
        <dbReference type="ARBA" id="ARBA00022853"/>
    </source>
</evidence>
<keyword evidence="10" id="KW-0539">Nucleus</keyword>
<dbReference type="Pfam" id="PF00855">
    <property type="entry name" value="PWWP"/>
    <property type="match status" value="1"/>
</dbReference>
<dbReference type="InterPro" id="IPR001965">
    <property type="entry name" value="Znf_PHD"/>
</dbReference>
<dbReference type="PROSITE" id="PS51805">
    <property type="entry name" value="EPHD"/>
    <property type="match status" value="1"/>
</dbReference>
<sequence length="960" mass="108275">MIVRRSLASQMPSMKRCNADEPSACDDEPPGSRWKRRRIPGELPIEVEDDEAGVPCLPGGLGDPEEMNCATEVSCSDQVESDAQQGLPLVRTARGRVQTLPSRFKNSVLLDPLEEEEPTAQVLDSGIRIDKERPHPLNGRVRCKNPSSIIPLTTLEKEPSYRVCWNFDAWRYSTSGSTLTSMNENSATVVEDVSPPVIDCEKESRGGGRSENIQATKGNAPYEDVHEPVVFPPGDVVWAKTGESGPVWPSIVIRRETQTACVLLLGCSSDTNRRNYAWVSQDELFPFLDNVDRFQGQPVPYGDKPSDFRLAIEEAFLAEYGFFRVQEDINATECSAFDQSTPKEVPETTDSNHVQECQKQVKVICGGCHGAYQKTHNLKNLDAAEHFCPDCKAKSFCRQSDREKDSGIRDDNNMWQDRQPDRLSVCCNGVDGVYLLKQHMVICQCGSCKPQRLSLGEWERHAGSRSKKWKTSVKVKSTMTPLGKWLDQYQGNDMVSGSRSECQSLRVRKEKVLNFLKEAFEPVCTKWTTERCAVCRWVEDWDYNKIIICNRCQIAVHQECYGVMRETDFTSWVCRACETPHLERECCLCPMKGGALKPTDVDTLWVHVTCAWFHPEVSFANEKMEPAIGILDVPLNSFAKVCVICKQMHGSCTQCYKCSTSYHAMCASRAGYQMELHCSEINGRQSTKKVSYCANHRTPNLDTALILKTPLGVISGKSVLRTSNEKHEGSRLIRKDIPKSSILPIHLSESSSSARCRPYMKIEIERKKEDATAHILMGPRHHSWDAIENLKKSGGKKDPELFSTFRERLFYLQSTEKIRICFGRSGIHGWGLFARRNIEEGEMVLEYRGEQIRRSVADMREAWYRLEGKDCYLFKISEEVVVDATNKGNIARLINHSCMPNCYARIMSVGNGESRIVLIAKMNVSAGAELTYDYLFDPDEGDGGKVPCLCKASNCRKFMN</sequence>
<evidence type="ECO:0000256" key="14">
    <source>
        <dbReference type="SAM" id="MobiDB-lite"/>
    </source>
</evidence>
<feature type="region of interest" description="Disordered" evidence="14">
    <location>
        <begin position="1"/>
        <end position="36"/>
    </location>
</feature>
<proteinExistence type="predicted"/>
<dbReference type="SMART" id="SM00508">
    <property type="entry name" value="PostSET"/>
    <property type="match status" value="1"/>
</dbReference>
<keyword evidence="8" id="KW-0862">Zinc</keyword>
<reference evidence="19" key="1">
    <citation type="submission" date="2021-03" db="EMBL/GenBank/DDBJ databases">
        <authorList>
            <person name="Li Z."/>
            <person name="Yang C."/>
        </authorList>
    </citation>
    <scope>NUCLEOTIDE SEQUENCE</scope>
    <source>
        <strain evidence="19">Dzin_1.0</strain>
        <tissue evidence="19">Leaf</tissue>
    </source>
</reference>
<dbReference type="InterPro" id="IPR025780">
    <property type="entry name" value="Hist-Lys_N-MeTrfase_ATX"/>
</dbReference>